<organism evidence="2 3">
    <name type="scientific">Alteromonas pelagimontana</name>
    <dbReference type="NCBI Taxonomy" id="1858656"/>
    <lineage>
        <taxon>Bacteria</taxon>
        <taxon>Pseudomonadati</taxon>
        <taxon>Pseudomonadota</taxon>
        <taxon>Gammaproteobacteria</taxon>
        <taxon>Alteromonadales</taxon>
        <taxon>Alteromonadaceae</taxon>
        <taxon>Alteromonas/Salinimonas group</taxon>
        <taxon>Alteromonas</taxon>
    </lineage>
</organism>
<proteinExistence type="predicted"/>
<dbReference type="PANTHER" id="PTHR12461">
    <property type="entry name" value="HYPOXIA-INDUCIBLE FACTOR 1 ALPHA INHIBITOR-RELATED"/>
    <property type="match status" value="1"/>
</dbReference>
<reference evidence="3" key="1">
    <citation type="submission" date="2014-12" db="EMBL/GenBank/DDBJ databases">
        <title>Complete genome sequence of a multi-drug resistant Klebsiella pneumoniae.</title>
        <authorList>
            <person name="Hua X."/>
            <person name="Chen Q."/>
            <person name="Li X."/>
            <person name="Feng Y."/>
            <person name="Ruan Z."/>
            <person name="Yu Y."/>
        </authorList>
    </citation>
    <scope>NUCLEOTIDE SEQUENCE [LARGE SCALE GENOMIC DNA]</scope>
    <source>
        <strain evidence="3">5.12</strain>
    </source>
</reference>
<protein>
    <submittedName>
        <fullName evidence="2">Cupin-like domain-containing protein</fullName>
    </submittedName>
</protein>
<dbReference type="InterPro" id="IPR003347">
    <property type="entry name" value="JmjC_dom"/>
</dbReference>
<gene>
    <name evidence="2" type="ORF">CA267_007645</name>
</gene>
<evidence type="ECO:0000259" key="1">
    <source>
        <dbReference type="PROSITE" id="PS51184"/>
    </source>
</evidence>
<evidence type="ECO:0000313" key="2">
    <source>
        <dbReference type="EMBL" id="QJR80662.1"/>
    </source>
</evidence>
<dbReference type="OrthoDB" id="479699at2"/>
<keyword evidence="3" id="KW-1185">Reference proteome</keyword>
<dbReference type="EMBL" id="CP052766">
    <property type="protein sequence ID" value="QJR80662.1"/>
    <property type="molecule type" value="Genomic_DNA"/>
</dbReference>
<dbReference type="KEGG" id="apel:CA267_007645"/>
<dbReference type="PROSITE" id="PS51184">
    <property type="entry name" value="JMJC"/>
    <property type="match status" value="1"/>
</dbReference>
<reference evidence="2 3" key="2">
    <citation type="submission" date="2020-04" db="EMBL/GenBank/DDBJ databases">
        <title>Complete genome sequence of Alteromonas pelagimontana 5.12T.</title>
        <authorList>
            <person name="Sinha R.K."/>
            <person name="Krishnan K.P."/>
            <person name="Kurian J.P."/>
        </authorList>
    </citation>
    <scope>NUCLEOTIDE SEQUENCE [LARGE SCALE GENOMIC DNA]</scope>
    <source>
        <strain evidence="2 3">5.12</strain>
    </source>
</reference>
<dbReference type="Gene3D" id="2.60.120.650">
    <property type="entry name" value="Cupin"/>
    <property type="match status" value="1"/>
</dbReference>
<dbReference type="PANTHER" id="PTHR12461:SF105">
    <property type="entry name" value="HYPOXIA-INDUCIBLE FACTOR 1-ALPHA INHIBITOR"/>
    <property type="match status" value="1"/>
</dbReference>
<evidence type="ECO:0000313" key="3">
    <source>
        <dbReference type="Proteomes" id="UP000219285"/>
    </source>
</evidence>
<dbReference type="InterPro" id="IPR041667">
    <property type="entry name" value="Cupin_8"/>
</dbReference>
<dbReference type="SMART" id="SM00558">
    <property type="entry name" value="JmjC"/>
    <property type="match status" value="1"/>
</dbReference>
<dbReference type="Pfam" id="PF13621">
    <property type="entry name" value="Cupin_8"/>
    <property type="match status" value="1"/>
</dbReference>
<feature type="domain" description="JmjC" evidence="1">
    <location>
        <begin position="122"/>
        <end position="274"/>
    </location>
</feature>
<dbReference type="Proteomes" id="UP000219285">
    <property type="component" value="Chromosome"/>
</dbReference>
<name>A0A6M4MBS7_9ALTE</name>
<sequence length="338" mass="38120">MQPLKNPIQQRADCKPGQIPQDVLQSSEPILLKGFAHEWPIVQAGIESPQKAADYLRSLYNGQLVFTAYGEPSIKGRVFYNDDMSGFNCQAVKASLHQILDRIFKHADDPTPPTIYVASTEVNSWLPGFANQNSAGLDEWQPLTNIWIGNRSRIAAHYDFPNNLACCAVGKRRYTLFPPEQVANLYVGPMELSPGGRDISLVDFANPDFAKFPKFEQALQAAQVADLDAGDALYLPGMWWHHVEALTPFNVLITHWWRDSPAFMGRPENALELAILSLRNLPPAQRKAWKALFDHYIFEHQPGDQDHIPDDRKGMLSQPLTPMEARKLRAELLNKLKV</sequence>
<dbReference type="AlphaFoldDB" id="A0A6M4MBS7"/>
<accession>A0A6M4MBS7</accession>
<dbReference type="SUPFAM" id="SSF51197">
    <property type="entry name" value="Clavaminate synthase-like"/>
    <property type="match status" value="1"/>
</dbReference>
<dbReference type="RefSeq" id="WP_075608038.1">
    <property type="nucleotide sequence ID" value="NZ_CP052766.1"/>
</dbReference>